<evidence type="ECO:0000256" key="7">
    <source>
        <dbReference type="SAM" id="Phobius"/>
    </source>
</evidence>
<accession>A0A2U3DA84</accession>
<dbReference type="Proteomes" id="UP000245380">
    <property type="component" value="Unassembled WGS sequence"/>
</dbReference>
<reference evidence="8 9" key="1">
    <citation type="submission" date="2016-11" db="EMBL/GenBank/DDBJ databases">
        <title>Comparative genomics of Acidibacillus ferroxidans species.</title>
        <authorList>
            <person name="Oliveira G."/>
            <person name="Nunes G."/>
            <person name="Oliveira R."/>
            <person name="Araujo F."/>
            <person name="Salim A."/>
            <person name="Scholte L."/>
            <person name="Morais D."/>
            <person name="Nancucheo I."/>
            <person name="Johnson D.B."/>
            <person name="Grail B."/>
            <person name="Bittencourt J."/>
            <person name="Valadares R."/>
        </authorList>
    </citation>
    <scope>NUCLEOTIDE SEQUENCE [LARGE SCALE GENOMIC DNA]</scope>
    <source>
        <strain evidence="8 9">Y002</strain>
    </source>
</reference>
<evidence type="ECO:0000313" key="8">
    <source>
        <dbReference type="EMBL" id="PWI58198.1"/>
    </source>
</evidence>
<evidence type="ECO:0000256" key="3">
    <source>
        <dbReference type="ARBA" id="ARBA00022692"/>
    </source>
</evidence>
<dbReference type="AlphaFoldDB" id="A0A2U3DA84"/>
<comment type="caution">
    <text evidence="8">The sequence shown here is derived from an EMBL/GenBank/DDBJ whole genome shotgun (WGS) entry which is preliminary data.</text>
</comment>
<dbReference type="EMBL" id="MPDK01000005">
    <property type="protein sequence ID" value="PWI58198.1"/>
    <property type="molecule type" value="Genomic_DNA"/>
</dbReference>
<comment type="subcellular location">
    <subcellularLocation>
        <location evidence="1">Cell membrane</location>
    </subcellularLocation>
</comment>
<evidence type="ECO:0000313" key="9">
    <source>
        <dbReference type="Proteomes" id="UP000245380"/>
    </source>
</evidence>
<dbReference type="RefSeq" id="WP_109429987.1">
    <property type="nucleotide sequence ID" value="NZ_MPDK01000005.1"/>
</dbReference>
<evidence type="ECO:0000256" key="6">
    <source>
        <dbReference type="SAM" id="MobiDB-lite"/>
    </source>
</evidence>
<protein>
    <recommendedName>
        <fullName evidence="10">Flagellar protein</fullName>
    </recommendedName>
</protein>
<evidence type="ECO:0008006" key="10">
    <source>
        <dbReference type="Google" id="ProtNLM"/>
    </source>
</evidence>
<dbReference type="InterPro" id="IPR022781">
    <property type="entry name" value="Flagellar_biosynth_FliO"/>
</dbReference>
<keyword evidence="9" id="KW-1185">Reference proteome</keyword>
<evidence type="ECO:0000256" key="2">
    <source>
        <dbReference type="ARBA" id="ARBA00022475"/>
    </source>
</evidence>
<evidence type="ECO:0000256" key="4">
    <source>
        <dbReference type="ARBA" id="ARBA00022989"/>
    </source>
</evidence>
<feature type="region of interest" description="Disordered" evidence="6">
    <location>
        <begin position="147"/>
        <end position="174"/>
    </location>
</feature>
<evidence type="ECO:0000256" key="5">
    <source>
        <dbReference type="ARBA" id="ARBA00023136"/>
    </source>
</evidence>
<dbReference type="GO" id="GO:0044781">
    <property type="term" value="P:bacterial-type flagellum organization"/>
    <property type="evidence" value="ECO:0007669"/>
    <property type="project" value="InterPro"/>
</dbReference>
<evidence type="ECO:0000256" key="1">
    <source>
        <dbReference type="ARBA" id="ARBA00004236"/>
    </source>
</evidence>
<organism evidence="8 9">
    <name type="scientific">Sulfoacidibacillus thermotolerans</name>
    <name type="common">Acidibacillus sulfuroxidans</name>
    <dbReference type="NCBI Taxonomy" id="1765684"/>
    <lineage>
        <taxon>Bacteria</taxon>
        <taxon>Bacillati</taxon>
        <taxon>Bacillota</taxon>
        <taxon>Bacilli</taxon>
        <taxon>Bacillales</taxon>
        <taxon>Alicyclobacillaceae</taxon>
        <taxon>Sulfoacidibacillus</taxon>
    </lineage>
</organism>
<dbReference type="OrthoDB" id="2376965at2"/>
<sequence>MNGFASAFEFLLSLLFIIFLAIVSIRLLGKKTLDLSGNRYVRIISAQSLGQNKSLHTVVVDDKTVLLVGVGTHVELVARFDDTALAEKLLAADKGRRETANSMFYPAFSWLDAKWRKVRSVDQDEVKPDFSVFLRDRFELLKSKRQEALGAEEEKSIPDERIQASEVTHQEKQL</sequence>
<name>A0A2U3DA84_SULT2</name>
<dbReference type="GO" id="GO:0016020">
    <property type="term" value="C:membrane"/>
    <property type="evidence" value="ECO:0007669"/>
    <property type="project" value="InterPro"/>
</dbReference>
<feature type="transmembrane region" description="Helical" evidence="7">
    <location>
        <begin position="6"/>
        <end position="29"/>
    </location>
</feature>
<keyword evidence="4 7" id="KW-1133">Transmembrane helix</keyword>
<keyword evidence="2" id="KW-1003">Cell membrane</keyword>
<proteinExistence type="predicted"/>
<dbReference type="Pfam" id="PF04347">
    <property type="entry name" value="FliO"/>
    <property type="match status" value="1"/>
</dbReference>
<keyword evidence="5 7" id="KW-0472">Membrane</keyword>
<gene>
    <name evidence="8" type="ORF">BM613_04500</name>
</gene>
<keyword evidence="3 7" id="KW-0812">Transmembrane</keyword>